<sequence>MSSTPTTTTKKRPASPSPTADDVEDLIAAAAATANASRDKPASRSVEGSDDDRVFISSPIHDRQSTFVAHFHAAPGVFAKPSGTGSGSGSGTKPPSLSLTATVKRLQAHPAFASASHRIVAWRRRSSQQTLFTTTTTSTSTSTYNTPGAGAGATAGGRPIYTTGSEDDGEKYAGKRLERLLADLDVEGVVVVARWYGGVLLGPVRFTHIEDVAREAVRKWRDSLGGGGGGGGGVGSGSKRQRLLPDNDGVGGGDDAGDGEEAEAEAAIKARLADQLAERDRSIVVLRGLLADKTKAITTSTSTSTTTTTTTTENAGAPAAPSSQPQQRQQQSSTPSSPAAPQKIGYSDMPLTKLKQLEKARDATIAFILRQLDKLEEEEEKSGSKAEVGKEKS</sequence>
<proteinExistence type="inferred from homology"/>
<dbReference type="AlphaFoldDB" id="A0A177FDQ3"/>
<protein>
    <recommendedName>
        <fullName evidence="3">Impact N-terminal domain-containing protein</fullName>
    </recommendedName>
</protein>
<dbReference type="GeneID" id="34598597"/>
<feature type="region of interest" description="Disordered" evidence="2">
    <location>
        <begin position="299"/>
        <end position="350"/>
    </location>
</feature>
<feature type="compositionally biased region" description="Low complexity" evidence="2">
    <location>
        <begin position="131"/>
        <end position="143"/>
    </location>
</feature>
<evidence type="ECO:0000256" key="1">
    <source>
        <dbReference type="ARBA" id="ARBA00007665"/>
    </source>
</evidence>
<dbReference type="GO" id="GO:0006446">
    <property type="term" value="P:regulation of translational initiation"/>
    <property type="evidence" value="ECO:0007669"/>
    <property type="project" value="TreeGrafter"/>
</dbReference>
<comment type="similarity">
    <text evidence="1">Belongs to the IMPACT family.</text>
</comment>
<dbReference type="Pfam" id="PF01205">
    <property type="entry name" value="Impact_N"/>
    <property type="match status" value="1"/>
</dbReference>
<dbReference type="PANTHER" id="PTHR16301:SF25">
    <property type="entry name" value="PROTEIN IMPACT"/>
    <property type="match status" value="1"/>
</dbReference>
<feature type="region of interest" description="Disordered" evidence="2">
    <location>
        <begin position="222"/>
        <end position="262"/>
    </location>
</feature>
<feature type="domain" description="Impact N-terminal" evidence="3">
    <location>
        <begin position="107"/>
        <end position="217"/>
    </location>
</feature>
<dbReference type="InterPro" id="IPR036956">
    <property type="entry name" value="Impact_N_sf"/>
</dbReference>
<keyword evidence="5" id="KW-1185">Reference proteome</keyword>
<dbReference type="Gene3D" id="3.30.230.30">
    <property type="entry name" value="Impact, N-terminal domain"/>
    <property type="match status" value="1"/>
</dbReference>
<feature type="compositionally biased region" description="Basic and acidic residues" evidence="2">
    <location>
        <begin position="381"/>
        <end position="393"/>
    </location>
</feature>
<organism evidence="4 5">
    <name type="scientific">Fonsecaea monophora</name>
    <dbReference type="NCBI Taxonomy" id="254056"/>
    <lineage>
        <taxon>Eukaryota</taxon>
        <taxon>Fungi</taxon>
        <taxon>Dikarya</taxon>
        <taxon>Ascomycota</taxon>
        <taxon>Pezizomycotina</taxon>
        <taxon>Eurotiomycetes</taxon>
        <taxon>Chaetothyriomycetidae</taxon>
        <taxon>Chaetothyriales</taxon>
        <taxon>Herpotrichiellaceae</taxon>
        <taxon>Fonsecaea</taxon>
    </lineage>
</organism>
<feature type="compositionally biased region" description="Gly residues" evidence="2">
    <location>
        <begin position="224"/>
        <end position="236"/>
    </location>
</feature>
<evidence type="ECO:0000259" key="3">
    <source>
        <dbReference type="Pfam" id="PF01205"/>
    </source>
</evidence>
<evidence type="ECO:0000313" key="5">
    <source>
        <dbReference type="Proteomes" id="UP000077002"/>
    </source>
</evidence>
<feature type="region of interest" description="Disordered" evidence="2">
    <location>
        <begin position="371"/>
        <end position="393"/>
    </location>
</feature>
<reference evidence="4 5" key="1">
    <citation type="submission" date="2016-03" db="EMBL/GenBank/DDBJ databases">
        <title>Draft genome sequence of the Fonsecaea monophora CBS 269.37.</title>
        <authorList>
            <person name="Bombassaro A."/>
            <person name="Vinicius W.A."/>
            <person name="De Hoog S."/>
            <person name="Sun J."/>
            <person name="Souza E.M."/>
            <person name="Raittz R.T."/>
            <person name="Costa F."/>
            <person name="Leao A.C."/>
            <person name="Tadra-Sfeir M.Z."/>
            <person name="Baura V."/>
            <person name="Balsanelli E."/>
            <person name="Pedrosa F.O."/>
            <person name="Moreno L.F."/>
            <person name="Steffens M.B."/>
            <person name="Xi L."/>
            <person name="Bocca A.L."/>
            <person name="Felipe M.S."/>
            <person name="Teixeira M."/>
            <person name="Telles Filho F.Q."/>
            <person name="Azevedo C.M."/>
            <person name="Gomes R."/>
            <person name="Vicente V.A."/>
        </authorList>
    </citation>
    <scope>NUCLEOTIDE SEQUENCE [LARGE SCALE GENOMIC DNA]</scope>
    <source>
        <strain evidence="4 5">CBS 269.37</strain>
    </source>
</reference>
<accession>A0A177FDQ3</accession>
<dbReference type="GO" id="GO:0140469">
    <property type="term" value="P:GCN2-mediated signaling"/>
    <property type="evidence" value="ECO:0007669"/>
    <property type="project" value="TreeGrafter"/>
</dbReference>
<name>A0A177FDQ3_9EURO</name>
<gene>
    <name evidence="4" type="ORF">AYO21_03426</name>
</gene>
<dbReference type="RefSeq" id="XP_022514210.1">
    <property type="nucleotide sequence ID" value="XM_022653400.1"/>
</dbReference>
<dbReference type="EMBL" id="LVKK01000017">
    <property type="protein sequence ID" value="OAG42258.1"/>
    <property type="molecule type" value="Genomic_DNA"/>
</dbReference>
<dbReference type="Proteomes" id="UP000077002">
    <property type="component" value="Unassembled WGS sequence"/>
</dbReference>
<feature type="compositionally biased region" description="Low complexity" evidence="2">
    <location>
        <begin position="26"/>
        <end position="36"/>
    </location>
</feature>
<feature type="region of interest" description="Disordered" evidence="2">
    <location>
        <begin position="1"/>
        <end position="52"/>
    </location>
</feature>
<dbReference type="SUPFAM" id="SSF54211">
    <property type="entry name" value="Ribosomal protein S5 domain 2-like"/>
    <property type="match status" value="1"/>
</dbReference>
<dbReference type="GO" id="GO:0005737">
    <property type="term" value="C:cytoplasm"/>
    <property type="evidence" value="ECO:0007669"/>
    <property type="project" value="TreeGrafter"/>
</dbReference>
<evidence type="ECO:0000256" key="2">
    <source>
        <dbReference type="SAM" id="MobiDB-lite"/>
    </source>
</evidence>
<feature type="compositionally biased region" description="Low complexity" evidence="2">
    <location>
        <begin position="299"/>
        <end position="342"/>
    </location>
</feature>
<comment type="caution">
    <text evidence="4">The sequence shown here is derived from an EMBL/GenBank/DDBJ whole genome shotgun (WGS) entry which is preliminary data.</text>
</comment>
<dbReference type="InterPro" id="IPR023582">
    <property type="entry name" value="Impact"/>
</dbReference>
<dbReference type="InterPro" id="IPR001498">
    <property type="entry name" value="Impact_N"/>
</dbReference>
<dbReference type="OrthoDB" id="69641at2759"/>
<evidence type="ECO:0000313" key="4">
    <source>
        <dbReference type="EMBL" id="OAG42258.1"/>
    </source>
</evidence>
<dbReference type="PANTHER" id="PTHR16301">
    <property type="entry name" value="IMPACT-RELATED"/>
    <property type="match status" value="1"/>
</dbReference>
<feature type="region of interest" description="Disordered" evidence="2">
    <location>
        <begin position="131"/>
        <end position="169"/>
    </location>
</feature>
<dbReference type="InterPro" id="IPR020568">
    <property type="entry name" value="Ribosomal_Su5_D2-typ_SF"/>
</dbReference>